<dbReference type="EMBL" id="FOYQ01000002">
    <property type="protein sequence ID" value="SFR51987.1"/>
    <property type="molecule type" value="Genomic_DNA"/>
</dbReference>
<dbReference type="InterPro" id="IPR050266">
    <property type="entry name" value="AB_hydrolase_sf"/>
</dbReference>
<dbReference type="GO" id="GO:0016020">
    <property type="term" value="C:membrane"/>
    <property type="evidence" value="ECO:0007669"/>
    <property type="project" value="TreeGrafter"/>
</dbReference>
<accession>A0A1I6HCG8</accession>
<dbReference type="AlphaFoldDB" id="A0A1I6HCG8"/>
<sequence>MSSRYLFLMAVLLQSAFLSGQELSMEPYEFISRAGDTVSAELGLFYVPENRNEQGMDSLQLAFVRFKSTNPNPGTPIVYLAGGPGGSGTGTARGRRFELFMKLRQVADVIAFDQRGTGMSQRLPDCPYRAEFQLEKAIEKSEYVEKAIRNAQSCMDYWEGEKVDLSAYNTTENAIDIDALRQALGSEKISIWGISYGSHLAFEYIRLFENTIDRMVLASLEGPNETIKLPENTEEFVKHIASLAADNFGSETKYPNLLDTINAVHNRLANQPATGTFINRQGNVDTVGISLFELQATIATFYLKNPSDSKNLPQLYSEMYAGDFSAIAANVMVIKRYVLNSIRPMPFAMDMQSGMSRERAQKINEQINNTLYGSTINFLLYEMMTGLDFPMLPEAFRRMENNDVQALLLSGTLDGRTYLTSGKALADKFTKGQHLVIENGGHDLFMQSPEIGNTILEFFKGNRIAQTRIVLDPVPFN</sequence>
<dbReference type="InterPro" id="IPR000073">
    <property type="entry name" value="AB_hydrolase_1"/>
</dbReference>
<dbReference type="Proteomes" id="UP000199534">
    <property type="component" value="Unassembled WGS sequence"/>
</dbReference>
<keyword evidence="1" id="KW-0732">Signal</keyword>
<dbReference type="Pfam" id="PF00561">
    <property type="entry name" value="Abhydrolase_1"/>
    <property type="match status" value="1"/>
</dbReference>
<feature type="chain" id="PRO_5011516303" evidence="1">
    <location>
        <begin position="21"/>
        <end position="477"/>
    </location>
</feature>
<evidence type="ECO:0000256" key="1">
    <source>
        <dbReference type="SAM" id="SignalP"/>
    </source>
</evidence>
<protein>
    <submittedName>
        <fullName evidence="3">Alpha/beta hydrolase fold</fullName>
    </submittedName>
</protein>
<organism evidence="3 4">
    <name type="scientific">Robiginitalea myxolifaciens</name>
    <dbReference type="NCBI Taxonomy" id="400055"/>
    <lineage>
        <taxon>Bacteria</taxon>
        <taxon>Pseudomonadati</taxon>
        <taxon>Bacteroidota</taxon>
        <taxon>Flavobacteriia</taxon>
        <taxon>Flavobacteriales</taxon>
        <taxon>Flavobacteriaceae</taxon>
        <taxon>Robiginitalea</taxon>
    </lineage>
</organism>
<dbReference type="OrthoDB" id="4510475at2"/>
<name>A0A1I6HCG8_9FLAO</name>
<gene>
    <name evidence="3" type="ORF">SAMN04490243_2539</name>
</gene>
<reference evidence="3 4" key="1">
    <citation type="submission" date="2016-10" db="EMBL/GenBank/DDBJ databases">
        <authorList>
            <person name="de Groot N.N."/>
        </authorList>
    </citation>
    <scope>NUCLEOTIDE SEQUENCE [LARGE SCALE GENOMIC DNA]</scope>
    <source>
        <strain evidence="3 4">DSM 21019</strain>
    </source>
</reference>
<dbReference type="GO" id="GO:0016787">
    <property type="term" value="F:hydrolase activity"/>
    <property type="evidence" value="ECO:0007669"/>
    <property type="project" value="UniProtKB-KW"/>
</dbReference>
<dbReference type="SUPFAM" id="SSF53474">
    <property type="entry name" value="alpha/beta-Hydrolases"/>
    <property type="match status" value="1"/>
</dbReference>
<evidence type="ECO:0000313" key="4">
    <source>
        <dbReference type="Proteomes" id="UP000199534"/>
    </source>
</evidence>
<dbReference type="STRING" id="400055.SAMN04490243_2539"/>
<feature type="signal peptide" evidence="1">
    <location>
        <begin position="1"/>
        <end position="20"/>
    </location>
</feature>
<dbReference type="Gene3D" id="3.40.50.1820">
    <property type="entry name" value="alpha/beta hydrolase"/>
    <property type="match status" value="1"/>
</dbReference>
<keyword evidence="3" id="KW-0378">Hydrolase</keyword>
<evidence type="ECO:0000313" key="3">
    <source>
        <dbReference type="EMBL" id="SFR51987.1"/>
    </source>
</evidence>
<dbReference type="PANTHER" id="PTHR43798">
    <property type="entry name" value="MONOACYLGLYCEROL LIPASE"/>
    <property type="match status" value="1"/>
</dbReference>
<keyword evidence="4" id="KW-1185">Reference proteome</keyword>
<dbReference type="PANTHER" id="PTHR43798:SF27">
    <property type="entry name" value="HYDROLASE ALPHA_BETA HYDROLASE FOLD FAMILY"/>
    <property type="match status" value="1"/>
</dbReference>
<evidence type="ECO:0000259" key="2">
    <source>
        <dbReference type="Pfam" id="PF00561"/>
    </source>
</evidence>
<feature type="domain" description="AB hydrolase-1" evidence="2">
    <location>
        <begin position="76"/>
        <end position="449"/>
    </location>
</feature>
<proteinExistence type="predicted"/>
<dbReference type="InterPro" id="IPR029058">
    <property type="entry name" value="AB_hydrolase_fold"/>
</dbReference>